<dbReference type="GO" id="GO:0016491">
    <property type="term" value="F:oxidoreductase activity"/>
    <property type="evidence" value="ECO:0007669"/>
    <property type="project" value="UniProtKB-KW"/>
</dbReference>
<dbReference type="AlphaFoldDB" id="A0A075HUN1"/>
<dbReference type="GO" id="GO:0000166">
    <property type="term" value="F:nucleotide binding"/>
    <property type="evidence" value="ECO:0007669"/>
    <property type="project" value="InterPro"/>
</dbReference>
<keyword evidence="1" id="KW-0560">Oxidoreductase</keyword>
<dbReference type="Gene3D" id="3.30.360.10">
    <property type="entry name" value="Dihydrodipicolinate Reductase, domain 2"/>
    <property type="match status" value="1"/>
</dbReference>
<evidence type="ECO:0000313" key="4">
    <source>
        <dbReference type="EMBL" id="AIF18132.1"/>
    </source>
</evidence>
<feature type="domain" description="Gfo/Idh/MocA-like oxidoreductase N-terminal" evidence="2">
    <location>
        <begin position="4"/>
        <end position="117"/>
    </location>
</feature>
<feature type="domain" description="Gfo/Idh/MocA-like oxidoreductase C-terminal" evidence="3">
    <location>
        <begin position="133"/>
        <end position="336"/>
    </location>
</feature>
<name>A0A075HUN1_9ARCH</name>
<sequence>MNTKVAIVGSGFGMYGLLPAFSRIKGCKVVSICGKNSERMLNYCKKLGLNRYTDWREMLQKEKPDAVTIAVIPSHQYEIAKFALENGIAIFAEKPLTTSFATSLEINKLAKEKELPNMMDFIFPEIPEWQATKKVIQSGLVGKIHKINVDWEFLSYDLRNRIKSWKTDVQQGGGALSFYFSHTFYYLEYFLGRIKNVQCNFSSSEKSLSKGETSINMTILFENGCMGNANMDISYSGRQKHTVEFFADRGKITLQNISDCFVDNFELTVDAGKKTQKIKPDKVLDLSHDESEDPRVKVIKPIAERFINWCNTGVEAKPDFEDGLRVQELIEMARDSN</sequence>
<evidence type="ECO:0000256" key="1">
    <source>
        <dbReference type="ARBA" id="ARBA00023002"/>
    </source>
</evidence>
<dbReference type="PANTHER" id="PTHR43818">
    <property type="entry name" value="BCDNA.GH03377"/>
    <property type="match status" value="1"/>
</dbReference>
<dbReference type="SUPFAM" id="SSF51735">
    <property type="entry name" value="NAD(P)-binding Rossmann-fold domains"/>
    <property type="match status" value="1"/>
</dbReference>
<organism evidence="4">
    <name type="scientific">uncultured marine thaumarchaeote KM3_82_A11</name>
    <dbReference type="NCBI Taxonomy" id="1456301"/>
    <lineage>
        <taxon>Archaea</taxon>
        <taxon>Nitrososphaerota</taxon>
        <taxon>environmental samples</taxon>
    </lineage>
</organism>
<dbReference type="PANTHER" id="PTHR43818:SF11">
    <property type="entry name" value="BCDNA.GH03377"/>
    <property type="match status" value="1"/>
</dbReference>
<protein>
    <submittedName>
        <fullName evidence="4">Putative oxidoreductase</fullName>
    </submittedName>
</protein>
<dbReference type="InterPro" id="IPR036291">
    <property type="entry name" value="NAD(P)-bd_dom_sf"/>
</dbReference>
<dbReference type="Pfam" id="PF02894">
    <property type="entry name" value="GFO_IDH_MocA_C"/>
    <property type="match status" value="1"/>
</dbReference>
<dbReference type="InterPro" id="IPR004104">
    <property type="entry name" value="Gfo/Idh/MocA-like_OxRdtase_C"/>
</dbReference>
<evidence type="ECO:0000259" key="3">
    <source>
        <dbReference type="Pfam" id="PF02894"/>
    </source>
</evidence>
<dbReference type="Gene3D" id="3.40.50.720">
    <property type="entry name" value="NAD(P)-binding Rossmann-like Domain"/>
    <property type="match status" value="1"/>
</dbReference>
<evidence type="ECO:0000259" key="2">
    <source>
        <dbReference type="Pfam" id="PF01408"/>
    </source>
</evidence>
<reference evidence="4" key="1">
    <citation type="journal article" date="2014" name="Genome Biol. Evol.">
        <title>Pangenome evidence for extensive interdomain horizontal transfer affecting lineage core and shell genes in uncultured planktonic thaumarchaeota and euryarchaeota.</title>
        <authorList>
            <person name="Deschamps P."/>
            <person name="Zivanovic Y."/>
            <person name="Moreira D."/>
            <person name="Rodriguez-Valera F."/>
            <person name="Lopez-Garcia P."/>
        </authorList>
    </citation>
    <scope>NUCLEOTIDE SEQUENCE</scope>
</reference>
<dbReference type="InterPro" id="IPR050463">
    <property type="entry name" value="Gfo/Idh/MocA_oxidrdct_glycsds"/>
</dbReference>
<dbReference type="SUPFAM" id="SSF55347">
    <property type="entry name" value="Glyceraldehyde-3-phosphate dehydrogenase-like, C-terminal domain"/>
    <property type="match status" value="1"/>
</dbReference>
<dbReference type="InterPro" id="IPR000683">
    <property type="entry name" value="Gfo/Idh/MocA-like_OxRdtase_N"/>
</dbReference>
<dbReference type="EMBL" id="KF901102">
    <property type="protein sequence ID" value="AIF18132.1"/>
    <property type="molecule type" value="Genomic_DNA"/>
</dbReference>
<proteinExistence type="predicted"/>
<accession>A0A075HUN1</accession>
<dbReference type="Pfam" id="PF01408">
    <property type="entry name" value="GFO_IDH_MocA"/>
    <property type="match status" value="1"/>
</dbReference>